<dbReference type="InterPro" id="IPR011042">
    <property type="entry name" value="6-blade_b-propeller_TolB-like"/>
</dbReference>
<evidence type="ECO:0000313" key="1">
    <source>
        <dbReference type="EMBL" id="MBO8449422.1"/>
    </source>
</evidence>
<dbReference type="Pfam" id="PF17170">
    <property type="entry name" value="DUF5128"/>
    <property type="match status" value="1"/>
</dbReference>
<dbReference type="SUPFAM" id="SSF63829">
    <property type="entry name" value="Calcium-dependent phosphotriesterase"/>
    <property type="match status" value="1"/>
</dbReference>
<evidence type="ECO:0000313" key="2">
    <source>
        <dbReference type="Proteomes" id="UP000810252"/>
    </source>
</evidence>
<comment type="caution">
    <text evidence="1">The sequence shown here is derived from an EMBL/GenBank/DDBJ whole genome shotgun (WGS) entry which is preliminary data.</text>
</comment>
<organism evidence="1 2">
    <name type="scientific">Candidatus Cryptobacteroides merdigallinarum</name>
    <dbReference type="NCBI Taxonomy" id="2840770"/>
    <lineage>
        <taxon>Bacteria</taxon>
        <taxon>Pseudomonadati</taxon>
        <taxon>Bacteroidota</taxon>
        <taxon>Bacteroidia</taxon>
        <taxon>Bacteroidales</taxon>
        <taxon>Candidatus Cryptobacteroides</taxon>
    </lineage>
</organism>
<dbReference type="AlphaFoldDB" id="A0A9D9ELP8"/>
<sequence length="306" mass="34345">MKKESVLAATAAAFMSLACLFSGCGRQDKTASETVSIPFDRAERLSYGSLPEDFLGGLDYVTLRPEGQDYLFAEADKVIYRNGQLYIMDWISRKIVSFKEDGQPGTVLHKRGRGPGEYLQISDFDVDKDGSIYILDGQRDMLLRYSADCTFEKSWELPFQASFISCREDGHLYFGLSPWDDSEYGHNKVLVTDRSLGAVSAFIGYDGLDDPDFTFPASGFVESASGSVYHQPICDDVYLIGCNGVDSVYHFDFGTRAVPDEVRQDIEGHLDELDGYETLVKWVNVYGRFIVGSVRSRDSYDDFIFD</sequence>
<dbReference type="PROSITE" id="PS51257">
    <property type="entry name" value="PROKAR_LIPOPROTEIN"/>
    <property type="match status" value="1"/>
</dbReference>
<accession>A0A9D9ELP8</accession>
<name>A0A9D9ELP8_9BACT</name>
<gene>
    <name evidence="1" type="ORF">IAC29_09165</name>
</gene>
<dbReference type="EMBL" id="JADIMQ010000130">
    <property type="protein sequence ID" value="MBO8449422.1"/>
    <property type="molecule type" value="Genomic_DNA"/>
</dbReference>
<dbReference type="Proteomes" id="UP000810252">
    <property type="component" value="Unassembled WGS sequence"/>
</dbReference>
<reference evidence="1" key="2">
    <citation type="journal article" date="2021" name="PeerJ">
        <title>Extensive microbial diversity within the chicken gut microbiome revealed by metagenomics and culture.</title>
        <authorList>
            <person name="Gilroy R."/>
            <person name="Ravi A."/>
            <person name="Getino M."/>
            <person name="Pursley I."/>
            <person name="Horton D.L."/>
            <person name="Alikhan N.F."/>
            <person name="Baker D."/>
            <person name="Gharbi K."/>
            <person name="Hall N."/>
            <person name="Watson M."/>
            <person name="Adriaenssens E.M."/>
            <person name="Foster-Nyarko E."/>
            <person name="Jarju S."/>
            <person name="Secka A."/>
            <person name="Antonio M."/>
            <person name="Oren A."/>
            <person name="Chaudhuri R.R."/>
            <person name="La Ragione R."/>
            <person name="Hildebrand F."/>
            <person name="Pallen M.J."/>
        </authorList>
    </citation>
    <scope>NUCLEOTIDE SEQUENCE</scope>
    <source>
        <strain evidence="1">20514</strain>
    </source>
</reference>
<proteinExistence type="predicted"/>
<protein>
    <submittedName>
        <fullName evidence="1">6-bladed beta-propeller</fullName>
    </submittedName>
</protein>
<feature type="non-terminal residue" evidence="1">
    <location>
        <position position="306"/>
    </location>
</feature>
<dbReference type="Gene3D" id="2.120.10.30">
    <property type="entry name" value="TolB, C-terminal domain"/>
    <property type="match status" value="1"/>
</dbReference>
<reference evidence="1" key="1">
    <citation type="submission" date="2020-10" db="EMBL/GenBank/DDBJ databases">
        <authorList>
            <person name="Gilroy R."/>
        </authorList>
    </citation>
    <scope>NUCLEOTIDE SEQUENCE</scope>
    <source>
        <strain evidence="1">20514</strain>
    </source>
</reference>